<evidence type="ECO:0000256" key="2">
    <source>
        <dbReference type="ARBA" id="ARBA00009320"/>
    </source>
</evidence>
<protein>
    <submittedName>
        <fullName evidence="4">Branched-chain amino acid transferase</fullName>
    </submittedName>
</protein>
<gene>
    <name evidence="4" type="ORF">E6H04_11440</name>
</gene>
<comment type="cofactor">
    <cofactor evidence="1">
        <name>pyridoxal 5'-phosphate</name>
        <dbReference type="ChEBI" id="CHEBI:597326"/>
    </cofactor>
</comment>
<keyword evidence="4" id="KW-0808">Transferase</keyword>
<dbReference type="FunFam" id="3.20.10.10:FF:000002">
    <property type="entry name" value="D-alanine aminotransferase"/>
    <property type="match status" value="1"/>
</dbReference>
<evidence type="ECO:0000256" key="3">
    <source>
        <dbReference type="ARBA" id="ARBA00022898"/>
    </source>
</evidence>
<dbReference type="Gene3D" id="3.20.10.10">
    <property type="entry name" value="D-amino Acid Aminotransferase, subunit A, domain 2"/>
    <property type="match status" value="1"/>
</dbReference>
<dbReference type="InterPro" id="IPR043131">
    <property type="entry name" value="BCAT-like_N"/>
</dbReference>
<dbReference type="Proteomes" id="UP000320048">
    <property type="component" value="Unassembled WGS sequence"/>
</dbReference>
<dbReference type="GO" id="GO:0046394">
    <property type="term" value="P:carboxylic acid biosynthetic process"/>
    <property type="evidence" value="ECO:0007669"/>
    <property type="project" value="UniProtKB-ARBA"/>
</dbReference>
<dbReference type="Pfam" id="PF01063">
    <property type="entry name" value="Aminotran_4"/>
    <property type="match status" value="1"/>
</dbReference>
<comment type="caution">
    <text evidence="4">The sequence shown here is derived from an EMBL/GenBank/DDBJ whole genome shotgun (WGS) entry which is preliminary data.</text>
</comment>
<sequence>MTYDVAHVWEGRFFRLEHHLDRFLRSVGRLHMSLPVDRDQLRAILIECVRRTGLRTAYVAMVCTRGRPPQGSRDLRRCLNRFFAYAIPFIWIGGQERQAGGISAIISAVRRTPTESVDPTVKNYNWLDLDQAQFEAYERGADAPILLGVDGNVTEGPGFNVFAVFGSRVVTPARGMLEGITRQTVIDICRGHGIPIEIRSMPGETLREADEVFFTSTAGGIIPVVRLDDRMLGKGVPGPVTTRIRDLYWERHSASAEVTPIPYET</sequence>
<dbReference type="InterPro" id="IPR050571">
    <property type="entry name" value="Class-IV_PLP-Dep_Aminotrnsfr"/>
</dbReference>
<proteinExistence type="inferred from homology"/>
<organism evidence="4 5">
    <name type="scientific">Candidatus Segetimicrobium genomatis</name>
    <dbReference type="NCBI Taxonomy" id="2569760"/>
    <lineage>
        <taxon>Bacteria</taxon>
        <taxon>Bacillati</taxon>
        <taxon>Candidatus Sysuimicrobiota</taxon>
        <taxon>Candidatus Sysuimicrobiia</taxon>
        <taxon>Candidatus Sysuimicrobiales</taxon>
        <taxon>Candidatus Segetimicrobiaceae</taxon>
        <taxon>Candidatus Segetimicrobium</taxon>
    </lineage>
</organism>
<dbReference type="Gene3D" id="3.30.470.10">
    <property type="match status" value="1"/>
</dbReference>
<accession>A0A537J5Y2</accession>
<dbReference type="InterPro" id="IPR043132">
    <property type="entry name" value="BCAT-like_C"/>
</dbReference>
<dbReference type="PANTHER" id="PTHR42743">
    <property type="entry name" value="AMINO-ACID AMINOTRANSFERASE"/>
    <property type="match status" value="1"/>
</dbReference>
<name>A0A537J5Y2_9BACT</name>
<comment type="similarity">
    <text evidence="2">Belongs to the class-IV pyridoxal-phosphate-dependent aminotransferase family.</text>
</comment>
<dbReference type="InterPro" id="IPR001544">
    <property type="entry name" value="Aminotrans_IV"/>
</dbReference>
<evidence type="ECO:0000313" key="5">
    <source>
        <dbReference type="Proteomes" id="UP000320048"/>
    </source>
</evidence>
<dbReference type="SUPFAM" id="SSF56752">
    <property type="entry name" value="D-aminoacid aminotransferase-like PLP-dependent enzymes"/>
    <property type="match status" value="1"/>
</dbReference>
<dbReference type="PANTHER" id="PTHR42743:SF11">
    <property type="entry name" value="AMINODEOXYCHORISMATE LYASE"/>
    <property type="match status" value="1"/>
</dbReference>
<dbReference type="GO" id="GO:0016740">
    <property type="term" value="F:transferase activity"/>
    <property type="evidence" value="ECO:0007669"/>
    <property type="project" value="UniProtKB-KW"/>
</dbReference>
<reference evidence="4 5" key="1">
    <citation type="journal article" date="2019" name="Nat. Microbiol.">
        <title>Mediterranean grassland soil C-N compound turnover is dependent on rainfall and depth, and is mediated by genomically divergent microorganisms.</title>
        <authorList>
            <person name="Diamond S."/>
            <person name="Andeer P.F."/>
            <person name="Li Z."/>
            <person name="Crits-Christoph A."/>
            <person name="Burstein D."/>
            <person name="Anantharaman K."/>
            <person name="Lane K.R."/>
            <person name="Thomas B.C."/>
            <person name="Pan C."/>
            <person name="Northen T.R."/>
            <person name="Banfield J.F."/>
        </authorList>
    </citation>
    <scope>NUCLEOTIDE SEQUENCE [LARGE SCALE GENOMIC DNA]</scope>
    <source>
        <strain evidence="4">NP_7</strain>
    </source>
</reference>
<evidence type="ECO:0000313" key="4">
    <source>
        <dbReference type="EMBL" id="TMI78968.1"/>
    </source>
</evidence>
<dbReference type="GO" id="GO:0008652">
    <property type="term" value="P:amino acid biosynthetic process"/>
    <property type="evidence" value="ECO:0007669"/>
    <property type="project" value="UniProtKB-ARBA"/>
</dbReference>
<dbReference type="AlphaFoldDB" id="A0A537J5Y2"/>
<keyword evidence="3" id="KW-0663">Pyridoxal phosphate</keyword>
<evidence type="ECO:0000256" key="1">
    <source>
        <dbReference type="ARBA" id="ARBA00001933"/>
    </source>
</evidence>
<dbReference type="EMBL" id="VBAO01000327">
    <property type="protein sequence ID" value="TMI78968.1"/>
    <property type="molecule type" value="Genomic_DNA"/>
</dbReference>
<dbReference type="InterPro" id="IPR036038">
    <property type="entry name" value="Aminotransferase-like"/>
</dbReference>